<dbReference type="AlphaFoldDB" id="A0A6A5VQJ8"/>
<keyword evidence="2" id="KW-1185">Reference proteome</keyword>
<accession>A0A6A5VQJ8</accession>
<sequence length="94" mass="10267">MASPQHTSRFPSVSVDHVCGRAVRKCANAVRSGRGATLLDCCSATAIPPPLPYHPRHTQRILRFVSLCNLLTSHFYVPDLQLPRSQDDGAASKI</sequence>
<reference evidence="1" key="1">
    <citation type="journal article" date="2020" name="Stud. Mycol.">
        <title>101 Dothideomycetes genomes: a test case for predicting lifestyles and emergence of pathogens.</title>
        <authorList>
            <person name="Haridas S."/>
            <person name="Albert R."/>
            <person name="Binder M."/>
            <person name="Bloem J."/>
            <person name="Labutti K."/>
            <person name="Salamov A."/>
            <person name="Andreopoulos B."/>
            <person name="Baker S."/>
            <person name="Barry K."/>
            <person name="Bills G."/>
            <person name="Bluhm B."/>
            <person name="Cannon C."/>
            <person name="Castanera R."/>
            <person name="Culley D."/>
            <person name="Daum C."/>
            <person name="Ezra D."/>
            <person name="Gonzalez J."/>
            <person name="Henrissat B."/>
            <person name="Kuo A."/>
            <person name="Liang C."/>
            <person name="Lipzen A."/>
            <person name="Lutzoni F."/>
            <person name="Magnuson J."/>
            <person name="Mondo S."/>
            <person name="Nolan M."/>
            <person name="Ohm R."/>
            <person name="Pangilinan J."/>
            <person name="Park H.-J."/>
            <person name="Ramirez L."/>
            <person name="Alfaro M."/>
            <person name="Sun H."/>
            <person name="Tritt A."/>
            <person name="Yoshinaga Y."/>
            <person name="Zwiers L.-H."/>
            <person name="Turgeon B."/>
            <person name="Goodwin S."/>
            <person name="Spatafora J."/>
            <person name="Crous P."/>
            <person name="Grigoriev I."/>
        </authorList>
    </citation>
    <scope>NUCLEOTIDE SEQUENCE</scope>
    <source>
        <strain evidence="1">CBS 107.79</strain>
    </source>
</reference>
<protein>
    <submittedName>
        <fullName evidence="1">Uncharacterized protein</fullName>
    </submittedName>
</protein>
<evidence type="ECO:0000313" key="1">
    <source>
        <dbReference type="EMBL" id="KAF1979511.1"/>
    </source>
</evidence>
<dbReference type="EMBL" id="ML976657">
    <property type="protein sequence ID" value="KAF1979511.1"/>
    <property type="molecule type" value="Genomic_DNA"/>
</dbReference>
<dbReference type="Proteomes" id="UP000800036">
    <property type="component" value="Unassembled WGS sequence"/>
</dbReference>
<gene>
    <name evidence="1" type="ORF">BU23DRAFT_548738</name>
</gene>
<proteinExistence type="predicted"/>
<evidence type="ECO:0000313" key="2">
    <source>
        <dbReference type="Proteomes" id="UP000800036"/>
    </source>
</evidence>
<name>A0A6A5VQJ8_9PLEO</name>
<organism evidence="1 2">
    <name type="scientific">Bimuria novae-zelandiae CBS 107.79</name>
    <dbReference type="NCBI Taxonomy" id="1447943"/>
    <lineage>
        <taxon>Eukaryota</taxon>
        <taxon>Fungi</taxon>
        <taxon>Dikarya</taxon>
        <taxon>Ascomycota</taxon>
        <taxon>Pezizomycotina</taxon>
        <taxon>Dothideomycetes</taxon>
        <taxon>Pleosporomycetidae</taxon>
        <taxon>Pleosporales</taxon>
        <taxon>Massarineae</taxon>
        <taxon>Didymosphaeriaceae</taxon>
        <taxon>Bimuria</taxon>
    </lineage>
</organism>